<evidence type="ECO:0000313" key="3">
    <source>
        <dbReference type="EMBL" id="KAF2011395.1"/>
    </source>
</evidence>
<dbReference type="Proteomes" id="UP000799778">
    <property type="component" value="Unassembled WGS sequence"/>
</dbReference>
<evidence type="ECO:0000313" key="4">
    <source>
        <dbReference type="Proteomes" id="UP000799778"/>
    </source>
</evidence>
<name>A0A6A5XE17_9PLEO</name>
<organism evidence="3 4">
    <name type="scientific">Aaosphaeria arxii CBS 175.79</name>
    <dbReference type="NCBI Taxonomy" id="1450172"/>
    <lineage>
        <taxon>Eukaryota</taxon>
        <taxon>Fungi</taxon>
        <taxon>Dikarya</taxon>
        <taxon>Ascomycota</taxon>
        <taxon>Pezizomycotina</taxon>
        <taxon>Dothideomycetes</taxon>
        <taxon>Pleosporomycetidae</taxon>
        <taxon>Pleosporales</taxon>
        <taxon>Pleosporales incertae sedis</taxon>
        <taxon>Aaosphaeria</taxon>
    </lineage>
</organism>
<accession>A0A6A5XE17</accession>
<sequence>MLGRVLLLVFALVLSIVASPVPVSEARDSSITTLVKDALKIVRDPLSHPVEPVLSLRDAEAQDDTVEKRDDEDVATKDKRTRPVRFGGSGSKNKRTRPVRFGGSGSKSKRTRPVRFGGSGNKSKRTRPVRFGGSGN</sequence>
<proteinExistence type="predicted"/>
<dbReference type="EMBL" id="ML978074">
    <property type="protein sequence ID" value="KAF2011395.1"/>
    <property type="molecule type" value="Genomic_DNA"/>
</dbReference>
<dbReference type="AlphaFoldDB" id="A0A6A5XE17"/>
<protein>
    <submittedName>
        <fullName evidence="3">Uncharacterized protein</fullName>
    </submittedName>
</protein>
<keyword evidence="4" id="KW-1185">Reference proteome</keyword>
<gene>
    <name evidence="3" type="ORF">BU24DRAFT_280266</name>
</gene>
<reference evidence="3" key="1">
    <citation type="journal article" date="2020" name="Stud. Mycol.">
        <title>101 Dothideomycetes genomes: a test case for predicting lifestyles and emergence of pathogens.</title>
        <authorList>
            <person name="Haridas S."/>
            <person name="Albert R."/>
            <person name="Binder M."/>
            <person name="Bloem J."/>
            <person name="Labutti K."/>
            <person name="Salamov A."/>
            <person name="Andreopoulos B."/>
            <person name="Baker S."/>
            <person name="Barry K."/>
            <person name="Bills G."/>
            <person name="Bluhm B."/>
            <person name="Cannon C."/>
            <person name="Castanera R."/>
            <person name="Culley D."/>
            <person name="Daum C."/>
            <person name="Ezra D."/>
            <person name="Gonzalez J."/>
            <person name="Henrissat B."/>
            <person name="Kuo A."/>
            <person name="Liang C."/>
            <person name="Lipzen A."/>
            <person name="Lutzoni F."/>
            <person name="Magnuson J."/>
            <person name="Mondo S."/>
            <person name="Nolan M."/>
            <person name="Ohm R."/>
            <person name="Pangilinan J."/>
            <person name="Park H.-J."/>
            <person name="Ramirez L."/>
            <person name="Alfaro M."/>
            <person name="Sun H."/>
            <person name="Tritt A."/>
            <person name="Yoshinaga Y."/>
            <person name="Zwiers L.-H."/>
            <person name="Turgeon B."/>
            <person name="Goodwin S."/>
            <person name="Spatafora J."/>
            <person name="Crous P."/>
            <person name="Grigoriev I."/>
        </authorList>
    </citation>
    <scope>NUCLEOTIDE SEQUENCE</scope>
    <source>
        <strain evidence="3">CBS 175.79</strain>
    </source>
</reference>
<feature type="chain" id="PRO_5025455075" evidence="2">
    <location>
        <begin position="19"/>
        <end position="136"/>
    </location>
</feature>
<evidence type="ECO:0000256" key="1">
    <source>
        <dbReference type="SAM" id="MobiDB-lite"/>
    </source>
</evidence>
<feature type="compositionally biased region" description="Basic and acidic residues" evidence="1">
    <location>
        <begin position="57"/>
        <end position="78"/>
    </location>
</feature>
<keyword evidence="2" id="KW-0732">Signal</keyword>
<evidence type="ECO:0000256" key="2">
    <source>
        <dbReference type="SAM" id="SignalP"/>
    </source>
</evidence>
<dbReference type="RefSeq" id="XP_033379734.1">
    <property type="nucleotide sequence ID" value="XM_033522701.1"/>
</dbReference>
<feature type="signal peptide" evidence="2">
    <location>
        <begin position="1"/>
        <end position="18"/>
    </location>
</feature>
<dbReference type="GeneID" id="54280098"/>
<feature type="region of interest" description="Disordered" evidence="1">
    <location>
        <begin position="52"/>
        <end position="136"/>
    </location>
</feature>